<dbReference type="GO" id="GO:0004180">
    <property type="term" value="F:carboxypeptidase activity"/>
    <property type="evidence" value="ECO:0007669"/>
    <property type="project" value="UniProtKB-KW"/>
</dbReference>
<keyword evidence="3" id="KW-1185">Reference proteome</keyword>
<keyword evidence="2" id="KW-0645">Protease</keyword>
<dbReference type="InterPro" id="IPR009045">
    <property type="entry name" value="Zn_M74/Hedgehog-like"/>
</dbReference>
<protein>
    <submittedName>
        <fullName evidence="2">D-Ala-D-Ala carboxypeptidase family metallohydrolase</fullName>
    </submittedName>
</protein>
<evidence type="ECO:0000313" key="2">
    <source>
        <dbReference type="EMBL" id="MCW7553657.1"/>
    </source>
</evidence>
<name>A0ABT3MWB0_9GAMM</name>
<keyword evidence="2" id="KW-0121">Carboxypeptidase</keyword>
<comment type="caution">
    <text evidence="2">The sequence shown here is derived from an EMBL/GenBank/DDBJ whole genome shotgun (WGS) entry which is preliminary data.</text>
</comment>
<keyword evidence="2" id="KW-0378">Hydrolase</keyword>
<dbReference type="EMBL" id="JAPFCC010000001">
    <property type="protein sequence ID" value="MCW7553657.1"/>
    <property type="molecule type" value="Genomic_DNA"/>
</dbReference>
<proteinExistence type="predicted"/>
<dbReference type="RefSeq" id="WP_262568476.1">
    <property type="nucleotide sequence ID" value="NZ_JAPFCC010000001.1"/>
</dbReference>
<sequence length="131" mass="14620">MSDSPWPNFTFRELACKCGQCSPDSGRHISPELMQQVQTLRDRCGFPFEVSSAYRCAKHPSEAGKAKPGTHNKGLAIDILVSGTQAHHLLKEAMAMSAFTGIGVSQKGDYHRRFIHLDISRSGNRPWVWSY</sequence>
<dbReference type="Gene3D" id="3.30.1380.10">
    <property type="match status" value="1"/>
</dbReference>
<dbReference type="InterPro" id="IPR013230">
    <property type="entry name" value="Peptidase_M15A_C"/>
</dbReference>
<dbReference type="Pfam" id="PF08291">
    <property type="entry name" value="Peptidase_M15_3"/>
    <property type="match status" value="1"/>
</dbReference>
<dbReference type="Proteomes" id="UP001209854">
    <property type="component" value="Unassembled WGS sequence"/>
</dbReference>
<evidence type="ECO:0000259" key="1">
    <source>
        <dbReference type="Pfam" id="PF08291"/>
    </source>
</evidence>
<reference evidence="2 3" key="1">
    <citation type="submission" date="2022-10" db="EMBL/GenBank/DDBJ databases">
        <title>High-quality genome sequences of two octocoral-associated bacteria, Endozoicomonas euniceicola EF212 and Endozoicomonas gorgoniicola PS125.</title>
        <authorList>
            <person name="Chiou Y.-J."/>
            <person name="Chen Y.-H."/>
        </authorList>
    </citation>
    <scope>NUCLEOTIDE SEQUENCE [LARGE SCALE GENOMIC DNA]</scope>
    <source>
        <strain evidence="2 3">PS125</strain>
    </source>
</reference>
<dbReference type="SUPFAM" id="SSF55166">
    <property type="entry name" value="Hedgehog/DD-peptidase"/>
    <property type="match status" value="1"/>
</dbReference>
<feature type="domain" description="Peptidase M15A C-terminal" evidence="1">
    <location>
        <begin position="8"/>
        <end position="118"/>
    </location>
</feature>
<accession>A0ABT3MWB0</accession>
<evidence type="ECO:0000313" key="3">
    <source>
        <dbReference type="Proteomes" id="UP001209854"/>
    </source>
</evidence>
<organism evidence="2 3">
    <name type="scientific">Endozoicomonas gorgoniicola</name>
    <dbReference type="NCBI Taxonomy" id="1234144"/>
    <lineage>
        <taxon>Bacteria</taxon>
        <taxon>Pseudomonadati</taxon>
        <taxon>Pseudomonadota</taxon>
        <taxon>Gammaproteobacteria</taxon>
        <taxon>Oceanospirillales</taxon>
        <taxon>Endozoicomonadaceae</taxon>
        <taxon>Endozoicomonas</taxon>
    </lineage>
</organism>
<gene>
    <name evidence="2" type="ORF">NX722_13670</name>
</gene>